<dbReference type="EMBL" id="AGUE01000125">
    <property type="protein sequence ID" value="EHK99151.1"/>
    <property type="molecule type" value="Genomic_DNA"/>
</dbReference>
<name>H0EQM9_GLAL7</name>
<gene>
    <name evidence="1" type="ORF">M7I_4983</name>
</gene>
<sequence length="58" mass="6541">MTAVALRVVSSLVGSVRYAVRAKKTGRQPGKHELSQLEPQQTLAWRGLQILLIRREKD</sequence>
<proteinExistence type="predicted"/>
<protein>
    <submittedName>
        <fullName evidence="1">Uncharacterized protein</fullName>
    </submittedName>
</protein>
<accession>H0EQM9</accession>
<dbReference type="HOGENOM" id="CLU_2979275_0_0_1"/>
<evidence type="ECO:0000313" key="1">
    <source>
        <dbReference type="EMBL" id="EHK99151.1"/>
    </source>
</evidence>
<dbReference type="AlphaFoldDB" id="H0EQM9"/>
<dbReference type="InParanoid" id="H0EQM9"/>
<comment type="caution">
    <text evidence="1">The sequence shown here is derived from an EMBL/GenBank/DDBJ whole genome shotgun (WGS) entry which is preliminary data.</text>
</comment>
<keyword evidence="2" id="KW-1185">Reference proteome</keyword>
<dbReference type="Proteomes" id="UP000005446">
    <property type="component" value="Unassembled WGS sequence"/>
</dbReference>
<organism evidence="1 2">
    <name type="scientific">Glarea lozoyensis (strain ATCC 74030 / MF5533)</name>
    <dbReference type="NCBI Taxonomy" id="1104152"/>
    <lineage>
        <taxon>Eukaryota</taxon>
        <taxon>Fungi</taxon>
        <taxon>Dikarya</taxon>
        <taxon>Ascomycota</taxon>
        <taxon>Pezizomycotina</taxon>
        <taxon>Leotiomycetes</taxon>
        <taxon>Helotiales</taxon>
        <taxon>Helotiaceae</taxon>
        <taxon>Glarea</taxon>
    </lineage>
</organism>
<reference evidence="1 2" key="1">
    <citation type="journal article" date="2012" name="Eukaryot. Cell">
        <title>Genome sequence of the fungus Glarea lozoyensis: the first genome sequence of a species from the Helotiaceae family.</title>
        <authorList>
            <person name="Youssar L."/>
            <person name="Gruening B.A."/>
            <person name="Erxleben A."/>
            <person name="Guenther S."/>
            <person name="Huettel W."/>
        </authorList>
    </citation>
    <scope>NUCLEOTIDE SEQUENCE [LARGE SCALE GENOMIC DNA]</scope>
    <source>
        <strain evidence="2">ATCC 74030 / MF5533</strain>
    </source>
</reference>
<evidence type="ECO:0000313" key="2">
    <source>
        <dbReference type="Proteomes" id="UP000005446"/>
    </source>
</evidence>